<gene>
    <name evidence="1" type="ORF">BN848_0073970</name>
</gene>
<name>A0A096PCV8_FUSPS</name>
<accession>A0A096PCV8</accession>
<reference evidence="1" key="1">
    <citation type="submission" date="2013-05" db="EMBL/GenBank/DDBJ databases">
        <title>Draft genome sequences of six wheat associated Fusarium spp. isolates.</title>
        <authorList>
            <person name="Moolhuijzen P.M."/>
            <person name="Manners J.M."/>
            <person name="Wilcox S."/>
            <person name="Bellgard M.I."/>
            <person name="Gardiner D.M."/>
        </authorList>
    </citation>
    <scope>NUCLEOTIDE SEQUENCE</scope>
    <source>
        <strain evidence="1">CS3487</strain>
        <strain evidence="1">CS3487</strain>
    </source>
</reference>
<protein>
    <submittedName>
        <fullName evidence="1">WGS project CBME000000000 data, contig CS3487_c001144</fullName>
    </submittedName>
</protein>
<sequence length="253" mass="28767">MESPNPPSTTESSGETSPVITAVSARYRAAWPQLRRGPLERSRASLPAAVEARQGEIELLATKILRDFHLINDGEYDGVELVQMESSSYTSIPTIAICASWSEDKQGLWVSAVQAIAMELYKMYKGSDFNYESIYIDMQSPELTQTVYYGPVDRDDLCQTWDSIRKIVYQRLESFEATADCMRFICLFNYGILEEINDNPPTIFISVDDKSSETGWLRVINDIKSNISRHGGQSWMDVNVHIEHIVEWNTFLD</sequence>
<dbReference type="AlphaFoldDB" id="A0A096PCV8"/>
<evidence type="ECO:0000313" key="1">
    <source>
        <dbReference type="EMBL" id="CEG02895.1"/>
    </source>
</evidence>
<proteinExistence type="predicted"/>
<organism evidence="1">
    <name type="scientific">Fusarium pseudograminearum CS3487</name>
    <dbReference type="NCBI Taxonomy" id="1318458"/>
    <lineage>
        <taxon>Eukaryota</taxon>
        <taxon>Fungi</taxon>
        <taxon>Dikarya</taxon>
        <taxon>Ascomycota</taxon>
        <taxon>Pezizomycotina</taxon>
        <taxon>Sordariomycetes</taxon>
        <taxon>Hypocreomycetidae</taxon>
        <taxon>Hypocreales</taxon>
        <taxon>Nectriaceae</taxon>
        <taxon>Fusarium</taxon>
    </lineage>
</organism>
<dbReference type="EMBL" id="CBME010001138">
    <property type="protein sequence ID" value="CEG02895.1"/>
    <property type="molecule type" value="Genomic_DNA"/>
</dbReference>
<comment type="caution">
    <text evidence="1">The sequence shown here is derived from an EMBL/GenBank/DDBJ whole genome shotgun (WGS) entry which is preliminary data.</text>
</comment>